<dbReference type="Proteomes" id="UP000797356">
    <property type="component" value="Chromosome 12"/>
</dbReference>
<dbReference type="GO" id="GO:0005886">
    <property type="term" value="C:plasma membrane"/>
    <property type="evidence" value="ECO:0007669"/>
    <property type="project" value="TreeGrafter"/>
</dbReference>
<accession>A0A8K0ISG1</accession>
<dbReference type="Gene3D" id="3.40.50.80">
    <property type="entry name" value="Nucleotide-binding domain of ferredoxin-NADP reductase (FNR) module"/>
    <property type="match status" value="1"/>
</dbReference>
<dbReference type="GO" id="GO:0016174">
    <property type="term" value="F:NAD(P)H oxidase H2O2-forming activity"/>
    <property type="evidence" value="ECO:0007669"/>
    <property type="project" value="TreeGrafter"/>
</dbReference>
<gene>
    <name evidence="3" type="ORF">COCNU_12G007130</name>
</gene>
<protein>
    <recommendedName>
        <fullName evidence="2">Ferric reductase NAD binding domain-containing protein</fullName>
    </recommendedName>
</protein>
<dbReference type="Pfam" id="PF08030">
    <property type="entry name" value="NAD_binding_6"/>
    <property type="match status" value="1"/>
</dbReference>
<keyword evidence="4" id="KW-1185">Reference proteome</keyword>
<reference evidence="3" key="2">
    <citation type="submission" date="2019-07" db="EMBL/GenBank/DDBJ databases">
        <authorList>
            <person name="Yang Y."/>
            <person name="Bocs S."/>
            <person name="Baudouin L."/>
        </authorList>
    </citation>
    <scope>NUCLEOTIDE SEQUENCE</scope>
    <source>
        <tissue evidence="3">Spear leaf of Hainan Tall coconut</tissue>
    </source>
</reference>
<keyword evidence="1" id="KW-0560">Oxidoreductase</keyword>
<comment type="caution">
    <text evidence="3">The sequence shown here is derived from an EMBL/GenBank/DDBJ whole genome shotgun (WGS) entry which is preliminary data.</text>
</comment>
<proteinExistence type="predicted"/>
<dbReference type="EMBL" id="CM017883">
    <property type="protein sequence ID" value="KAG1365713.1"/>
    <property type="molecule type" value="Genomic_DNA"/>
</dbReference>
<evidence type="ECO:0000313" key="4">
    <source>
        <dbReference type="Proteomes" id="UP000797356"/>
    </source>
</evidence>
<dbReference type="OrthoDB" id="670445at2759"/>
<evidence type="ECO:0000259" key="2">
    <source>
        <dbReference type="Pfam" id="PF08030"/>
    </source>
</evidence>
<name>A0A8K0ISG1_COCNU</name>
<dbReference type="InterPro" id="IPR013121">
    <property type="entry name" value="Fe_red_NAD-bd_6"/>
</dbReference>
<dbReference type="PANTHER" id="PTHR11972">
    <property type="entry name" value="NADPH OXIDASE"/>
    <property type="match status" value="1"/>
</dbReference>
<dbReference type="AlphaFoldDB" id="A0A8K0ISG1"/>
<evidence type="ECO:0000313" key="3">
    <source>
        <dbReference type="EMBL" id="KAG1365713.1"/>
    </source>
</evidence>
<dbReference type="PANTHER" id="PTHR11972:SF54">
    <property type="entry name" value="RESPIRATORY BURST OXIDASE HOMOLOG PROTEIN J-RELATED"/>
    <property type="match status" value="1"/>
</dbReference>
<sequence>MDGPYGAPAQNYKKYDILLLIGLRIGATFVSMLKDLLNHLKPNEDVIEMHNYLTSIYEVGDARSAPIAMVQSLQLAKNGIDIVYGSWVFSIVDPQRLQNNRDIFHKNSAILPEPASISTSGTFRMEQRNITCKEKGKEERQNSSRKFTILAAF</sequence>
<dbReference type="InterPro" id="IPR039261">
    <property type="entry name" value="FNR_nucleotide-bd"/>
</dbReference>
<feature type="domain" description="Ferric reductase NAD binding" evidence="2">
    <location>
        <begin position="30"/>
        <end position="84"/>
    </location>
</feature>
<reference evidence="3" key="1">
    <citation type="journal article" date="2017" name="Gigascience">
        <title>The genome draft of coconut (Cocos nucifera).</title>
        <authorList>
            <person name="Xiao Y."/>
            <person name="Xu P."/>
            <person name="Fan H."/>
            <person name="Baudouin L."/>
            <person name="Xia W."/>
            <person name="Bocs S."/>
            <person name="Xu J."/>
            <person name="Li Q."/>
            <person name="Guo A."/>
            <person name="Zhou L."/>
            <person name="Li J."/>
            <person name="Wu Y."/>
            <person name="Ma Z."/>
            <person name="Armero A."/>
            <person name="Issali A.E."/>
            <person name="Liu N."/>
            <person name="Peng M."/>
            <person name="Yang Y."/>
        </authorList>
    </citation>
    <scope>NUCLEOTIDE SEQUENCE</scope>
    <source>
        <tissue evidence="3">Spear leaf of Hainan Tall coconut</tissue>
    </source>
</reference>
<organism evidence="3 4">
    <name type="scientific">Cocos nucifera</name>
    <name type="common">Coconut palm</name>
    <dbReference type="NCBI Taxonomy" id="13894"/>
    <lineage>
        <taxon>Eukaryota</taxon>
        <taxon>Viridiplantae</taxon>
        <taxon>Streptophyta</taxon>
        <taxon>Embryophyta</taxon>
        <taxon>Tracheophyta</taxon>
        <taxon>Spermatophyta</taxon>
        <taxon>Magnoliopsida</taxon>
        <taxon>Liliopsida</taxon>
        <taxon>Arecaceae</taxon>
        <taxon>Arecoideae</taxon>
        <taxon>Cocoseae</taxon>
        <taxon>Attaleinae</taxon>
        <taxon>Cocos</taxon>
    </lineage>
</organism>
<evidence type="ECO:0000256" key="1">
    <source>
        <dbReference type="ARBA" id="ARBA00023002"/>
    </source>
</evidence>
<dbReference type="InterPro" id="IPR050369">
    <property type="entry name" value="RBOH/FRE"/>
</dbReference>